<keyword evidence="12" id="KW-1185">Reference proteome</keyword>
<accession>A0ABV0P971</accession>
<dbReference type="InterPro" id="IPR050119">
    <property type="entry name" value="CCR1-9-like"/>
</dbReference>
<dbReference type="Proteomes" id="UP001476798">
    <property type="component" value="Unassembled WGS sequence"/>
</dbReference>
<evidence type="ECO:0000256" key="3">
    <source>
        <dbReference type="ARBA" id="ARBA00022989"/>
    </source>
</evidence>
<organism evidence="11 12">
    <name type="scientific">Goodea atripinnis</name>
    <dbReference type="NCBI Taxonomy" id="208336"/>
    <lineage>
        <taxon>Eukaryota</taxon>
        <taxon>Metazoa</taxon>
        <taxon>Chordata</taxon>
        <taxon>Craniata</taxon>
        <taxon>Vertebrata</taxon>
        <taxon>Euteleostomi</taxon>
        <taxon>Actinopterygii</taxon>
        <taxon>Neopterygii</taxon>
        <taxon>Teleostei</taxon>
        <taxon>Neoteleostei</taxon>
        <taxon>Acanthomorphata</taxon>
        <taxon>Ovalentaria</taxon>
        <taxon>Atherinomorphae</taxon>
        <taxon>Cyprinodontiformes</taxon>
        <taxon>Goodeidae</taxon>
        <taxon>Goodea</taxon>
    </lineage>
</organism>
<name>A0ABV0P971_9TELE</name>
<reference evidence="11 12" key="1">
    <citation type="submission" date="2021-06" db="EMBL/GenBank/DDBJ databases">
        <authorList>
            <person name="Palmer J.M."/>
        </authorList>
    </citation>
    <scope>NUCLEOTIDE SEQUENCE [LARGE SCALE GENOMIC DNA]</scope>
    <source>
        <strain evidence="11 12">GA_2019</strain>
        <tissue evidence="11">Muscle</tissue>
    </source>
</reference>
<comment type="subcellular location">
    <subcellularLocation>
        <location evidence="1">Membrane</location>
    </subcellularLocation>
</comment>
<proteinExistence type="predicted"/>
<keyword evidence="4" id="KW-0297">G-protein coupled receptor</keyword>
<protein>
    <submittedName>
        <fullName evidence="11">Uncharacterized protein</fullName>
    </submittedName>
</protein>
<evidence type="ECO:0000256" key="10">
    <source>
        <dbReference type="SAM" id="Phobius"/>
    </source>
</evidence>
<keyword evidence="7" id="KW-0675">Receptor</keyword>
<evidence type="ECO:0000256" key="1">
    <source>
        <dbReference type="ARBA" id="ARBA00004370"/>
    </source>
</evidence>
<dbReference type="EMBL" id="JAHRIO010065001">
    <property type="protein sequence ID" value="MEQ2179982.1"/>
    <property type="molecule type" value="Genomic_DNA"/>
</dbReference>
<evidence type="ECO:0000256" key="2">
    <source>
        <dbReference type="ARBA" id="ARBA00022692"/>
    </source>
</evidence>
<dbReference type="Gene3D" id="1.20.1070.10">
    <property type="entry name" value="Rhodopsin 7-helix transmembrane proteins"/>
    <property type="match status" value="1"/>
</dbReference>
<feature type="transmembrane region" description="Helical" evidence="10">
    <location>
        <begin position="123"/>
        <end position="146"/>
    </location>
</feature>
<dbReference type="InterPro" id="IPR001277">
    <property type="entry name" value="CXCR4/ACKR2"/>
</dbReference>
<dbReference type="PRINTS" id="PR00645">
    <property type="entry name" value="CXCCHMKINER4"/>
</dbReference>
<comment type="caution">
    <text evidence="11">The sequence shown here is derived from an EMBL/GenBank/DDBJ whole genome shotgun (WGS) entry which is preliminary data.</text>
</comment>
<gene>
    <name evidence="11" type="ORF">GOODEAATRI_030882</name>
</gene>
<keyword evidence="5 10" id="KW-0472">Membrane</keyword>
<dbReference type="SUPFAM" id="SSF81321">
    <property type="entry name" value="Family A G protein-coupled receptor-like"/>
    <property type="match status" value="1"/>
</dbReference>
<feature type="transmembrane region" description="Helical" evidence="10">
    <location>
        <begin position="24"/>
        <end position="46"/>
    </location>
</feature>
<sequence>FDLNLHEPCAQALSGNFKKTFLPMVYGIKFTIGIAGNGLVILVVGYQKTVLTTTDKYRLHLSIADLLFVLDAVDTCHSGGFLCMSDVQDVSSSSYLFMEDGVESVGSSAICQRSYPSKSGRRFFGCWLPYCLSIFVDTLTLLNIVVSSSCEVQRAPPSLSTMKGTVDGFFKLPAYSGSEEIVFSPDSSGSSDFLDPNHVSLRLPLYVLLILFVGSAVSEQVC</sequence>
<evidence type="ECO:0000256" key="9">
    <source>
        <dbReference type="ARBA" id="ARBA00023224"/>
    </source>
</evidence>
<keyword evidence="9" id="KW-0807">Transducer</keyword>
<evidence type="ECO:0000256" key="5">
    <source>
        <dbReference type="ARBA" id="ARBA00023136"/>
    </source>
</evidence>
<dbReference type="PANTHER" id="PTHR10489">
    <property type="entry name" value="CELL ADHESION MOLECULE"/>
    <property type="match status" value="1"/>
</dbReference>
<dbReference type="PRINTS" id="PR00237">
    <property type="entry name" value="GPCRRHODOPSN"/>
</dbReference>
<dbReference type="InterPro" id="IPR000276">
    <property type="entry name" value="GPCR_Rhodpsn"/>
</dbReference>
<keyword evidence="3 10" id="KW-1133">Transmembrane helix</keyword>
<feature type="transmembrane region" description="Helical" evidence="10">
    <location>
        <begin position="199"/>
        <end position="217"/>
    </location>
</feature>
<keyword evidence="8" id="KW-0325">Glycoprotein</keyword>
<evidence type="ECO:0000313" key="11">
    <source>
        <dbReference type="EMBL" id="MEQ2179982.1"/>
    </source>
</evidence>
<evidence type="ECO:0000256" key="6">
    <source>
        <dbReference type="ARBA" id="ARBA00023157"/>
    </source>
</evidence>
<evidence type="ECO:0000256" key="7">
    <source>
        <dbReference type="ARBA" id="ARBA00023170"/>
    </source>
</evidence>
<evidence type="ECO:0000256" key="4">
    <source>
        <dbReference type="ARBA" id="ARBA00023040"/>
    </source>
</evidence>
<evidence type="ECO:0000313" key="12">
    <source>
        <dbReference type="Proteomes" id="UP001476798"/>
    </source>
</evidence>
<feature type="non-terminal residue" evidence="11">
    <location>
        <position position="1"/>
    </location>
</feature>
<keyword evidence="2 10" id="KW-0812">Transmembrane</keyword>
<evidence type="ECO:0000256" key="8">
    <source>
        <dbReference type="ARBA" id="ARBA00023180"/>
    </source>
</evidence>
<dbReference type="PANTHER" id="PTHR10489:SF594">
    <property type="entry name" value="C-X-C CHEMOKINE RECEPTOR TYPE 4"/>
    <property type="match status" value="1"/>
</dbReference>
<keyword evidence="6" id="KW-1015">Disulfide bond</keyword>